<evidence type="ECO:0000256" key="2">
    <source>
        <dbReference type="SAM" id="Phobius"/>
    </source>
</evidence>
<proteinExistence type="predicted"/>
<feature type="region of interest" description="Disordered" evidence="1">
    <location>
        <begin position="34"/>
        <end position="64"/>
    </location>
</feature>
<reference evidence="3" key="1">
    <citation type="submission" date="2020-05" db="EMBL/GenBank/DDBJ databases">
        <authorList>
            <person name="Chiriac C."/>
            <person name="Salcher M."/>
            <person name="Ghai R."/>
            <person name="Kavagutti S V."/>
        </authorList>
    </citation>
    <scope>NUCLEOTIDE SEQUENCE</scope>
</reference>
<sequence>MKRSLREKLKKLSGVLLISITLVLITPAASFADDDAATTSSSREQESPGNGHKEQERERGLRIDGDFDASHPSEWIAIGVAIGLAVALAYTAGRRRKSRE</sequence>
<gene>
    <name evidence="3" type="ORF">UFOPK3874_00733</name>
</gene>
<keyword evidence="2" id="KW-1133">Transmembrane helix</keyword>
<dbReference type="EMBL" id="CAFBNS010000129">
    <property type="protein sequence ID" value="CAB4963942.1"/>
    <property type="molecule type" value="Genomic_DNA"/>
</dbReference>
<keyword evidence="2" id="KW-0472">Membrane</keyword>
<evidence type="ECO:0000313" key="3">
    <source>
        <dbReference type="EMBL" id="CAB4963942.1"/>
    </source>
</evidence>
<evidence type="ECO:0000256" key="1">
    <source>
        <dbReference type="SAM" id="MobiDB-lite"/>
    </source>
</evidence>
<feature type="transmembrane region" description="Helical" evidence="2">
    <location>
        <begin position="75"/>
        <end position="93"/>
    </location>
</feature>
<name>A0A6J7LAF7_9ZZZZ</name>
<feature type="compositionally biased region" description="Basic and acidic residues" evidence="1">
    <location>
        <begin position="43"/>
        <end position="64"/>
    </location>
</feature>
<accession>A0A6J7LAF7</accession>
<keyword evidence="2" id="KW-0812">Transmembrane</keyword>
<dbReference type="AlphaFoldDB" id="A0A6J7LAF7"/>
<organism evidence="3">
    <name type="scientific">freshwater metagenome</name>
    <dbReference type="NCBI Taxonomy" id="449393"/>
    <lineage>
        <taxon>unclassified sequences</taxon>
        <taxon>metagenomes</taxon>
        <taxon>ecological metagenomes</taxon>
    </lineage>
</organism>
<protein>
    <submittedName>
        <fullName evidence="3">Unannotated protein</fullName>
    </submittedName>
</protein>